<feature type="compositionally biased region" description="Polar residues" evidence="1">
    <location>
        <begin position="241"/>
        <end position="253"/>
    </location>
</feature>
<organism evidence="3 4">
    <name type="scientific">Brachybacterium equifaecis</name>
    <dbReference type="NCBI Taxonomy" id="2910770"/>
    <lineage>
        <taxon>Bacteria</taxon>
        <taxon>Bacillati</taxon>
        <taxon>Actinomycetota</taxon>
        <taxon>Actinomycetes</taxon>
        <taxon>Micrococcales</taxon>
        <taxon>Dermabacteraceae</taxon>
        <taxon>Brachybacterium</taxon>
    </lineage>
</organism>
<keyword evidence="2" id="KW-0472">Membrane</keyword>
<dbReference type="RefSeq" id="WP_249738294.1">
    <property type="nucleotide sequence ID" value="NZ_JAKNCJ010000009.1"/>
</dbReference>
<dbReference type="SUPFAM" id="SSF58113">
    <property type="entry name" value="Apolipoprotein A-I"/>
    <property type="match status" value="1"/>
</dbReference>
<sequence length="282" mass="29720">MALNKKRAAKAAKKARKNAEKTAHKYGKKFSKQASNMGDEASKKTEKALSELQKLADNAGSSLADSTKDVRKKASALVDNVRPQVEDALHDSGEKIAQLTDRIGPRAEQLRHDLQDDYFPRAKKTAATTGTVLSTAVAAAVDAARHELASGQDDIRKAATKPAPKKTAKRAGTVLLVLGLAAAGAAAGYVVWKRTRPVEDPWAPPADFARAHYPASASTESDATEVSDTVGGAEAGDVASSLRTGNGDAATSNTEDRIADTTPHEVKFDSADEPRGNHRGDA</sequence>
<keyword evidence="4" id="KW-1185">Reference proteome</keyword>
<protein>
    <submittedName>
        <fullName evidence="3">Uncharacterized protein</fullName>
    </submittedName>
</protein>
<comment type="caution">
    <text evidence="3">The sequence shown here is derived from an EMBL/GenBank/DDBJ whole genome shotgun (WGS) entry which is preliminary data.</text>
</comment>
<evidence type="ECO:0000313" key="3">
    <source>
        <dbReference type="EMBL" id="MCL6424214.1"/>
    </source>
</evidence>
<evidence type="ECO:0000256" key="1">
    <source>
        <dbReference type="SAM" id="MobiDB-lite"/>
    </source>
</evidence>
<feature type="compositionally biased region" description="Basic and acidic residues" evidence="1">
    <location>
        <begin position="40"/>
        <end position="49"/>
    </location>
</feature>
<dbReference type="Proteomes" id="UP001203761">
    <property type="component" value="Unassembled WGS sequence"/>
</dbReference>
<feature type="transmembrane region" description="Helical" evidence="2">
    <location>
        <begin position="171"/>
        <end position="192"/>
    </location>
</feature>
<gene>
    <name evidence="3" type="ORF">Bequi_12635</name>
</gene>
<feature type="compositionally biased region" description="Basic residues" evidence="1">
    <location>
        <begin position="1"/>
        <end position="16"/>
    </location>
</feature>
<keyword evidence="2" id="KW-0812">Transmembrane</keyword>
<feature type="compositionally biased region" description="Polar residues" evidence="1">
    <location>
        <begin position="216"/>
        <end position="227"/>
    </location>
</feature>
<dbReference type="EMBL" id="JAKNCJ010000009">
    <property type="protein sequence ID" value="MCL6424214.1"/>
    <property type="molecule type" value="Genomic_DNA"/>
</dbReference>
<name>A0ABT0R2Q5_9MICO</name>
<dbReference type="Gene3D" id="1.20.120.20">
    <property type="entry name" value="Apolipoprotein"/>
    <property type="match status" value="1"/>
</dbReference>
<feature type="region of interest" description="Disordered" evidence="1">
    <location>
        <begin position="213"/>
        <end position="282"/>
    </location>
</feature>
<keyword evidence="2" id="KW-1133">Transmembrane helix</keyword>
<accession>A0ABT0R2Q5</accession>
<feature type="compositionally biased region" description="Basic and acidic residues" evidence="1">
    <location>
        <begin position="254"/>
        <end position="282"/>
    </location>
</feature>
<reference evidence="3" key="1">
    <citation type="submission" date="2022-02" db="EMBL/GenBank/DDBJ databases">
        <authorList>
            <person name="Lee M."/>
            <person name="Kim S.-J."/>
            <person name="Jung M.-Y."/>
        </authorList>
    </citation>
    <scope>NUCLEOTIDE SEQUENCE</scope>
    <source>
        <strain evidence="3">JHP9</strain>
    </source>
</reference>
<feature type="region of interest" description="Disordered" evidence="1">
    <location>
        <begin position="1"/>
        <end position="69"/>
    </location>
</feature>
<evidence type="ECO:0000256" key="2">
    <source>
        <dbReference type="SAM" id="Phobius"/>
    </source>
</evidence>
<proteinExistence type="predicted"/>
<evidence type="ECO:0000313" key="4">
    <source>
        <dbReference type="Proteomes" id="UP001203761"/>
    </source>
</evidence>